<dbReference type="CDD" id="cd06223">
    <property type="entry name" value="PRTases_typeI"/>
    <property type="match status" value="1"/>
</dbReference>
<organism evidence="4 5">
    <name type="scientific">Cellulomonas aerilata</name>
    <dbReference type="NCBI Taxonomy" id="515326"/>
    <lineage>
        <taxon>Bacteria</taxon>
        <taxon>Bacillati</taxon>
        <taxon>Actinomycetota</taxon>
        <taxon>Actinomycetes</taxon>
        <taxon>Micrococcales</taxon>
        <taxon>Cellulomonadaceae</taxon>
        <taxon>Cellulomonas</taxon>
    </lineage>
</organism>
<dbReference type="PANTHER" id="PTHR43363">
    <property type="entry name" value="HYPOXANTHINE PHOSPHORIBOSYLTRANSFERASE"/>
    <property type="match status" value="1"/>
</dbReference>
<dbReference type="Pfam" id="PF00156">
    <property type="entry name" value="Pribosyltran"/>
    <property type="match status" value="1"/>
</dbReference>
<comment type="caution">
    <text evidence="4">The sequence shown here is derived from an EMBL/GenBank/DDBJ whole genome shotgun (WGS) entry which is preliminary data.</text>
</comment>
<protein>
    <recommendedName>
        <fullName evidence="3">Phosphoribosyltransferase domain-containing protein</fullName>
    </recommendedName>
</protein>
<evidence type="ECO:0000313" key="5">
    <source>
        <dbReference type="Proteomes" id="UP000321181"/>
    </source>
</evidence>
<dbReference type="PANTHER" id="PTHR43363:SF1">
    <property type="entry name" value="HYPOXANTHINE-GUANINE PHOSPHORIBOSYLTRANSFERASE"/>
    <property type="match status" value="1"/>
</dbReference>
<dbReference type="InterPro" id="IPR000836">
    <property type="entry name" value="PRTase_dom"/>
</dbReference>
<dbReference type="Proteomes" id="UP000321181">
    <property type="component" value="Unassembled WGS sequence"/>
</dbReference>
<evidence type="ECO:0000313" key="4">
    <source>
        <dbReference type="EMBL" id="GEO35071.1"/>
    </source>
</evidence>
<accession>A0A512DF43</accession>
<dbReference type="EMBL" id="BJYY01000017">
    <property type="protein sequence ID" value="GEO35071.1"/>
    <property type="molecule type" value="Genomic_DNA"/>
</dbReference>
<dbReference type="AlphaFoldDB" id="A0A512DF43"/>
<evidence type="ECO:0000256" key="1">
    <source>
        <dbReference type="ARBA" id="ARBA00022676"/>
    </source>
</evidence>
<dbReference type="InterPro" id="IPR029057">
    <property type="entry name" value="PRTase-like"/>
</dbReference>
<name>A0A512DF43_9CELL</name>
<keyword evidence="5" id="KW-1185">Reference proteome</keyword>
<evidence type="ECO:0000256" key="2">
    <source>
        <dbReference type="ARBA" id="ARBA00022679"/>
    </source>
</evidence>
<gene>
    <name evidence="4" type="ORF">CAE01nite_27960</name>
</gene>
<reference evidence="4 5" key="1">
    <citation type="submission" date="2019-07" db="EMBL/GenBank/DDBJ databases">
        <title>Whole genome shotgun sequence of Cellulomonas aerilata NBRC 106308.</title>
        <authorList>
            <person name="Hosoyama A."/>
            <person name="Uohara A."/>
            <person name="Ohji S."/>
            <person name="Ichikawa N."/>
        </authorList>
    </citation>
    <scope>NUCLEOTIDE SEQUENCE [LARGE SCALE GENOMIC DNA]</scope>
    <source>
        <strain evidence="4 5">NBRC 106308</strain>
    </source>
</reference>
<dbReference type="GO" id="GO:0016757">
    <property type="term" value="F:glycosyltransferase activity"/>
    <property type="evidence" value="ECO:0007669"/>
    <property type="project" value="UniProtKB-KW"/>
</dbReference>
<keyword evidence="2" id="KW-0808">Transferase</keyword>
<dbReference type="SUPFAM" id="SSF53271">
    <property type="entry name" value="PRTase-like"/>
    <property type="match status" value="1"/>
</dbReference>
<dbReference type="Gene3D" id="3.40.50.2020">
    <property type="match status" value="1"/>
</dbReference>
<feature type="domain" description="Phosphoribosyltransferase" evidence="3">
    <location>
        <begin position="29"/>
        <end position="173"/>
    </location>
</feature>
<evidence type="ECO:0000259" key="3">
    <source>
        <dbReference type="Pfam" id="PF00156"/>
    </source>
</evidence>
<proteinExistence type="predicted"/>
<dbReference type="RefSeq" id="WP_186816592.1">
    <property type="nucleotide sequence ID" value="NZ_BAAARM010000001.1"/>
</dbReference>
<keyword evidence="1" id="KW-0328">Glycosyltransferase</keyword>
<sequence length="200" mass="21964">MVLQRPAVKRVTHSELRAMCVQLADRIRPFDPDLVVGIATGGADVAEAIAQALGGRTVAIVKSQRPGTLIKQSRPVSRLLASLPERVANLARWFEVEYREVAYYVHVRRHGSDQAEVQGRIVDRESLARAVAGAARVLVVDDTLDSGQTLRGVVDAVKDANPQAQVRTAVIATTWRRPPVHPDYVLRPRLLLRLPGSFDA</sequence>